<protein>
    <submittedName>
        <fullName evidence="1">Uncharacterized protein</fullName>
    </submittedName>
</protein>
<evidence type="ECO:0000313" key="2">
    <source>
        <dbReference type="Proteomes" id="UP000619260"/>
    </source>
</evidence>
<dbReference type="RefSeq" id="WP_203902708.1">
    <property type="nucleotide sequence ID" value="NZ_BOPF01000025.1"/>
</dbReference>
<proteinExistence type="predicted"/>
<reference evidence="1" key="1">
    <citation type="submission" date="2021-01" db="EMBL/GenBank/DDBJ databases">
        <title>Whole genome shotgun sequence of Virgisporangium aliadipatigenens NBRC 105644.</title>
        <authorList>
            <person name="Komaki H."/>
            <person name="Tamura T."/>
        </authorList>
    </citation>
    <scope>NUCLEOTIDE SEQUENCE</scope>
    <source>
        <strain evidence="1">NBRC 105644</strain>
    </source>
</reference>
<dbReference type="Proteomes" id="UP000619260">
    <property type="component" value="Unassembled WGS sequence"/>
</dbReference>
<dbReference type="EMBL" id="BOPF01000025">
    <property type="protein sequence ID" value="GIJ49241.1"/>
    <property type="molecule type" value="Genomic_DNA"/>
</dbReference>
<gene>
    <name evidence="1" type="ORF">Val02_61270</name>
</gene>
<name>A0A8J4DTG1_9ACTN</name>
<organism evidence="1 2">
    <name type="scientific">Virgisporangium aliadipatigenens</name>
    <dbReference type="NCBI Taxonomy" id="741659"/>
    <lineage>
        <taxon>Bacteria</taxon>
        <taxon>Bacillati</taxon>
        <taxon>Actinomycetota</taxon>
        <taxon>Actinomycetes</taxon>
        <taxon>Micromonosporales</taxon>
        <taxon>Micromonosporaceae</taxon>
        <taxon>Virgisporangium</taxon>
    </lineage>
</organism>
<sequence>METYAHRHLAAWNEAVATLNAEGWQAELYTMAAPVQVEGRLPTGEPFYFRSRNHEARLAIGGDDPVEFPDWERCVEQADASWLPAEDGLAILRGLAARYRAETKPGEGSHN</sequence>
<keyword evidence="2" id="KW-1185">Reference proteome</keyword>
<comment type="caution">
    <text evidence="1">The sequence shown here is derived from an EMBL/GenBank/DDBJ whole genome shotgun (WGS) entry which is preliminary data.</text>
</comment>
<dbReference type="AlphaFoldDB" id="A0A8J4DTG1"/>
<evidence type="ECO:0000313" key="1">
    <source>
        <dbReference type="EMBL" id="GIJ49241.1"/>
    </source>
</evidence>
<accession>A0A8J4DTG1</accession>